<accession>A0A199VKD9</accession>
<evidence type="ECO:0000256" key="1">
    <source>
        <dbReference type="SAM" id="Phobius"/>
    </source>
</evidence>
<dbReference type="PANTHER" id="PTHR31860:SF4">
    <property type="entry name" value="OS02G0637800 PROTEIN"/>
    <property type="match status" value="1"/>
</dbReference>
<gene>
    <name evidence="2" type="ORF">ACMD2_17755</name>
</gene>
<keyword evidence="1" id="KW-0812">Transmembrane</keyword>
<dbReference type="AlphaFoldDB" id="A0A199VKD9"/>
<sequence length="729" mass="81581">MAKGTGTGIFENFLRDKSLKSLFSGAGRRRMAADAADDVVSIPQLSDLANSVVARCSRILLLPAEILQQNFEAYMLDHSREPTMYARELLEYCCYKTLYAITARPDYLADTEFRRLTFDMMLAWESAGAEIEPLPNATVSRNNPEAEDEDGASIFYTNSTRLAAQVDVKKTVGLNAFARIATACPILADLITVHNLFDALTSSSGGQLHFFVYDKYLKSLDKVLKSAKSTMGSPLASNLHLCDGEIILDVDGALPTQPVLQHIGISAWPGRLTLTTHALYFESLGVGTYDKAVKYDLAADLKQVVKRELTGPLGTRLFDKAVMYKSCSLAEPICFEFPELKGSSRRGYWLAIIREVLQVHRFIREFNLEDIKEAEALSRAILGIFRYRAVKEAFRVSLPCFKTILAFDLADKLPKGDMILQALCNYLELVQIGCLNHRAAELMLIKIEEPSLPLFGGITVVKREDGNEPKDPAFSDICFDATKSLETAVKESFCYSERAKEARATVDQVKVEGIDTNLAVMQELLFPVVEAGKMLCILAEWQDPFKSSVFLILILYLSYRGWLSYALPCTFLVLALYMLWHKFCRRGKQLEALLIKPPPNKNAVEQIVTLQNAISRLETCVHAGNITLLKLRAVLFAAVPKATEMAALVLVAAAALLTFLPFKHLVMLVAVEAYTREMPLRKQSNEKLQRRVREWWARIPAAPVQFLSTQTALILLYVSLQRFQPSLLR</sequence>
<reference evidence="2 3" key="1">
    <citation type="journal article" date="2016" name="DNA Res.">
        <title>The draft genome of MD-2 pineapple using hybrid error correction of long reads.</title>
        <authorList>
            <person name="Redwan R.M."/>
            <person name="Saidin A."/>
            <person name="Kumar S.V."/>
        </authorList>
    </citation>
    <scope>NUCLEOTIDE SEQUENCE [LARGE SCALE GENOMIC DNA]</scope>
    <source>
        <strain evidence="3">cv. MD2</strain>
        <tissue evidence="2">Leaf</tissue>
    </source>
</reference>
<protein>
    <submittedName>
        <fullName evidence="2">Uncharacterized protein</fullName>
    </submittedName>
</protein>
<proteinExistence type="predicted"/>
<feature type="non-terminal residue" evidence="2">
    <location>
        <position position="729"/>
    </location>
</feature>
<keyword evidence="1" id="KW-1133">Transmembrane helix</keyword>
<dbReference type="Pfam" id="PF04842">
    <property type="entry name" value="DUF639"/>
    <property type="match status" value="1"/>
</dbReference>
<evidence type="ECO:0000313" key="3">
    <source>
        <dbReference type="Proteomes" id="UP000092600"/>
    </source>
</evidence>
<feature type="transmembrane region" description="Helical" evidence="1">
    <location>
        <begin position="645"/>
        <end position="674"/>
    </location>
</feature>
<keyword evidence="1" id="KW-0472">Membrane</keyword>
<dbReference type="STRING" id="4615.A0A199VKD9"/>
<name>A0A199VKD9_ANACO</name>
<dbReference type="PANTHER" id="PTHR31860">
    <property type="entry name" value="HEAT-INDUCIBLE TRANSCRIPTION REPRESSOR (DUF639)-RELATED"/>
    <property type="match status" value="1"/>
</dbReference>
<dbReference type="InterPro" id="IPR006927">
    <property type="entry name" value="DUF639"/>
</dbReference>
<evidence type="ECO:0000313" key="2">
    <source>
        <dbReference type="EMBL" id="OAY77559.1"/>
    </source>
</evidence>
<organism evidence="2 3">
    <name type="scientific">Ananas comosus</name>
    <name type="common">Pineapple</name>
    <name type="synonym">Ananas ananas</name>
    <dbReference type="NCBI Taxonomy" id="4615"/>
    <lineage>
        <taxon>Eukaryota</taxon>
        <taxon>Viridiplantae</taxon>
        <taxon>Streptophyta</taxon>
        <taxon>Embryophyta</taxon>
        <taxon>Tracheophyta</taxon>
        <taxon>Spermatophyta</taxon>
        <taxon>Magnoliopsida</taxon>
        <taxon>Liliopsida</taxon>
        <taxon>Poales</taxon>
        <taxon>Bromeliaceae</taxon>
        <taxon>Bromelioideae</taxon>
        <taxon>Ananas</taxon>
    </lineage>
</organism>
<feature type="transmembrane region" description="Helical" evidence="1">
    <location>
        <begin position="562"/>
        <end position="580"/>
    </location>
</feature>
<comment type="caution">
    <text evidence="2">The sequence shown here is derived from an EMBL/GenBank/DDBJ whole genome shotgun (WGS) entry which is preliminary data.</text>
</comment>
<dbReference type="Proteomes" id="UP000092600">
    <property type="component" value="Unassembled WGS sequence"/>
</dbReference>
<dbReference type="EMBL" id="LSRQ01001509">
    <property type="protein sequence ID" value="OAY77559.1"/>
    <property type="molecule type" value="Genomic_DNA"/>
</dbReference>